<reference evidence="4" key="1">
    <citation type="journal article" date="2002" name="Science">
        <title>The draft genome of Ciona intestinalis: insights into chordate and vertebrate origins.</title>
        <authorList>
            <person name="Dehal P."/>
            <person name="Satou Y."/>
            <person name="Campbell R.K."/>
            <person name="Chapman J."/>
            <person name="Degnan B."/>
            <person name="De Tomaso A."/>
            <person name="Davidson B."/>
            <person name="Di Gregorio A."/>
            <person name="Gelpke M."/>
            <person name="Goodstein D.M."/>
            <person name="Harafuji N."/>
            <person name="Hastings K.E."/>
            <person name="Ho I."/>
            <person name="Hotta K."/>
            <person name="Huang W."/>
            <person name="Kawashima T."/>
            <person name="Lemaire P."/>
            <person name="Martinez D."/>
            <person name="Meinertzhagen I.A."/>
            <person name="Necula S."/>
            <person name="Nonaka M."/>
            <person name="Putnam N."/>
            <person name="Rash S."/>
            <person name="Saiga H."/>
            <person name="Satake M."/>
            <person name="Terry A."/>
            <person name="Yamada L."/>
            <person name="Wang H.G."/>
            <person name="Awazu S."/>
            <person name="Azumi K."/>
            <person name="Boore J."/>
            <person name="Branno M."/>
            <person name="Chin-Bow S."/>
            <person name="DeSantis R."/>
            <person name="Doyle S."/>
            <person name="Francino P."/>
            <person name="Keys D.N."/>
            <person name="Haga S."/>
            <person name="Hayashi H."/>
            <person name="Hino K."/>
            <person name="Imai K.S."/>
            <person name="Inaba K."/>
            <person name="Kano S."/>
            <person name="Kobayashi K."/>
            <person name="Kobayashi M."/>
            <person name="Lee B.I."/>
            <person name="Makabe K.W."/>
            <person name="Manohar C."/>
            <person name="Matassi G."/>
            <person name="Medina M."/>
            <person name="Mochizuki Y."/>
            <person name="Mount S."/>
            <person name="Morishita T."/>
            <person name="Miura S."/>
            <person name="Nakayama A."/>
            <person name="Nishizaka S."/>
            <person name="Nomoto H."/>
            <person name="Ohta F."/>
            <person name="Oishi K."/>
            <person name="Rigoutsos I."/>
            <person name="Sano M."/>
            <person name="Sasaki A."/>
            <person name="Sasakura Y."/>
            <person name="Shoguchi E."/>
            <person name="Shin-i T."/>
            <person name="Spagnuolo A."/>
            <person name="Stainier D."/>
            <person name="Suzuki M.M."/>
            <person name="Tassy O."/>
            <person name="Takatori N."/>
            <person name="Tokuoka M."/>
            <person name="Yagi K."/>
            <person name="Yoshizaki F."/>
            <person name="Wada S."/>
            <person name="Zhang C."/>
            <person name="Hyatt P.D."/>
            <person name="Larimer F."/>
            <person name="Detter C."/>
            <person name="Doggett N."/>
            <person name="Glavina T."/>
            <person name="Hawkins T."/>
            <person name="Richardson P."/>
            <person name="Lucas S."/>
            <person name="Kohara Y."/>
            <person name="Levine M."/>
            <person name="Satoh N."/>
            <person name="Rokhsar D.S."/>
        </authorList>
    </citation>
    <scope>NUCLEOTIDE SEQUENCE [LARGE SCALE GENOMIC DNA]</scope>
</reference>
<dbReference type="OMA" id="RIRTHNC"/>
<keyword evidence="2" id="KW-0472">Membrane</keyword>
<dbReference type="Proteomes" id="UP000008144">
    <property type="component" value="Chromosome 10"/>
</dbReference>
<gene>
    <name evidence="3" type="primary">LOC100186508</name>
</gene>
<accession>A0A1W5B9X7</accession>
<feature type="compositionally biased region" description="Polar residues" evidence="1">
    <location>
        <begin position="232"/>
        <end position="249"/>
    </location>
</feature>
<name>A0A1W5B9X7_CIOIN</name>
<dbReference type="InParanoid" id="A0A1W5B9X7"/>
<dbReference type="GeneTree" id="ENSGT00390000017931"/>
<keyword evidence="2" id="KW-0812">Transmembrane</keyword>
<protein>
    <submittedName>
        <fullName evidence="3">Uncharacterized LOC100186508</fullName>
    </submittedName>
</protein>
<proteinExistence type="predicted"/>
<keyword evidence="4" id="KW-1185">Reference proteome</keyword>
<feature type="transmembrane region" description="Helical" evidence="2">
    <location>
        <begin position="116"/>
        <end position="135"/>
    </location>
</feature>
<dbReference type="Ensembl" id="ENSCINT00000035089.1">
    <property type="protein sequence ID" value="ENSCINP00000031604.1"/>
    <property type="gene ID" value="ENSCING00000018251.1"/>
</dbReference>
<evidence type="ECO:0000256" key="2">
    <source>
        <dbReference type="SAM" id="Phobius"/>
    </source>
</evidence>
<dbReference type="GeneID" id="100186508"/>
<evidence type="ECO:0000313" key="3">
    <source>
        <dbReference type="Ensembl" id="ENSCINP00000031604.1"/>
    </source>
</evidence>
<keyword evidence="2" id="KW-1133">Transmembrane helix</keyword>
<feature type="transmembrane region" description="Helical" evidence="2">
    <location>
        <begin position="91"/>
        <end position="110"/>
    </location>
</feature>
<feature type="region of interest" description="Disordered" evidence="1">
    <location>
        <begin position="227"/>
        <end position="249"/>
    </location>
</feature>
<dbReference type="RefSeq" id="XP_002128549.1">
    <property type="nucleotide sequence ID" value="XM_002128513.4"/>
</dbReference>
<evidence type="ECO:0000256" key="1">
    <source>
        <dbReference type="SAM" id="MobiDB-lite"/>
    </source>
</evidence>
<sequence>MFSGGLLSRNLGRKHRNNAPKTNTDTNKSNPLKGKTDGARQRRQRSTDTKLINWCDGDGRYRRKIVREVNSRPTYTIEVPGNVKLLSPGGGIAVVGFLFLIAGSVFTWFLRTCLCGPVGIGVGLFVILVAVTLILENRNSSSRLFHLTDPYTEFAVSANNTKTKSKERIRTHNCLRDDRIEKTYPFDIRQSTSSLNWQKPDGFDSCTSPIATGGTIRKRPSTLFPWDRDITNSKTGTPSPTFQFQQSPV</sequence>
<dbReference type="AlphaFoldDB" id="A0A1W5B9X7"/>
<accession>H2XPM0</accession>
<feature type="region of interest" description="Disordered" evidence="1">
    <location>
        <begin position="1"/>
        <end position="46"/>
    </location>
</feature>
<reference evidence="3" key="3">
    <citation type="submission" date="2025-08" db="UniProtKB">
        <authorList>
            <consortium name="Ensembl"/>
        </authorList>
    </citation>
    <scope>IDENTIFICATION</scope>
</reference>
<dbReference type="KEGG" id="cin:100186508"/>
<evidence type="ECO:0000313" key="4">
    <source>
        <dbReference type="Proteomes" id="UP000008144"/>
    </source>
</evidence>
<feature type="compositionally biased region" description="Basic and acidic residues" evidence="1">
    <location>
        <begin position="34"/>
        <end position="46"/>
    </location>
</feature>
<organism evidence="3 4">
    <name type="scientific">Ciona intestinalis</name>
    <name type="common">Transparent sea squirt</name>
    <name type="synonym">Ascidia intestinalis</name>
    <dbReference type="NCBI Taxonomy" id="7719"/>
    <lineage>
        <taxon>Eukaryota</taxon>
        <taxon>Metazoa</taxon>
        <taxon>Chordata</taxon>
        <taxon>Tunicata</taxon>
        <taxon>Ascidiacea</taxon>
        <taxon>Phlebobranchia</taxon>
        <taxon>Cionidae</taxon>
        <taxon>Ciona</taxon>
    </lineage>
</organism>
<reference evidence="3" key="2">
    <citation type="journal article" date="2008" name="Genome Biol.">
        <title>Improved genome assembly and evidence-based global gene model set for the chordate Ciona intestinalis: new insight into intron and operon populations.</title>
        <authorList>
            <person name="Satou Y."/>
            <person name="Mineta K."/>
            <person name="Ogasawara M."/>
            <person name="Sasakura Y."/>
            <person name="Shoguchi E."/>
            <person name="Ueno K."/>
            <person name="Yamada L."/>
            <person name="Matsumoto J."/>
            <person name="Wasserscheid J."/>
            <person name="Dewar K."/>
            <person name="Wiley G.B."/>
            <person name="Macmil S.L."/>
            <person name="Roe B.A."/>
            <person name="Zeller R.W."/>
            <person name="Hastings K.E."/>
            <person name="Lemaire P."/>
            <person name="Lindquist E."/>
            <person name="Endo T."/>
            <person name="Hotta K."/>
            <person name="Inaba K."/>
        </authorList>
    </citation>
    <scope>NUCLEOTIDE SEQUENCE [LARGE SCALE GENOMIC DNA]</scope>
    <source>
        <strain evidence="3">wild type</strain>
    </source>
</reference>
<feature type="compositionally biased region" description="Polar residues" evidence="1">
    <location>
        <begin position="19"/>
        <end position="30"/>
    </location>
</feature>
<dbReference type="EMBL" id="EAAA01000612">
    <property type="status" value="NOT_ANNOTATED_CDS"/>
    <property type="molecule type" value="Genomic_DNA"/>
</dbReference>
<reference evidence="3" key="4">
    <citation type="submission" date="2025-09" db="UniProtKB">
        <authorList>
            <consortium name="Ensembl"/>
        </authorList>
    </citation>
    <scope>IDENTIFICATION</scope>
</reference>